<dbReference type="InterPro" id="IPR024534">
    <property type="entry name" value="JetD_C"/>
</dbReference>
<accession>A0A7W9LJL4</accession>
<feature type="domain" description="Wadjet protein JetD C-terminal" evidence="1">
    <location>
        <begin position="211"/>
        <end position="384"/>
    </location>
</feature>
<dbReference type="Proteomes" id="UP000542813">
    <property type="component" value="Unassembled WGS sequence"/>
</dbReference>
<gene>
    <name evidence="3" type="ORF">HD601_000724</name>
</gene>
<evidence type="ECO:0000313" key="3">
    <source>
        <dbReference type="EMBL" id="MBB5786149.1"/>
    </source>
</evidence>
<dbReference type="AlphaFoldDB" id="A0A7W9LJL4"/>
<dbReference type="EMBL" id="JACHMM010000001">
    <property type="protein sequence ID" value="MBB5786149.1"/>
    <property type="molecule type" value="Genomic_DNA"/>
</dbReference>
<name>A0A7W9LJL4_9ACTN</name>
<evidence type="ECO:0000259" key="2">
    <source>
        <dbReference type="Pfam" id="PF11795"/>
    </source>
</evidence>
<dbReference type="Pfam" id="PF11795">
    <property type="entry name" value="DUF3322"/>
    <property type="match status" value="1"/>
</dbReference>
<comment type="caution">
    <text evidence="3">The sequence shown here is derived from an EMBL/GenBank/DDBJ whole genome shotgun (WGS) entry which is preliminary data.</text>
</comment>
<evidence type="ECO:0008006" key="5">
    <source>
        <dbReference type="Google" id="ProtNLM"/>
    </source>
</evidence>
<evidence type="ECO:0000259" key="1">
    <source>
        <dbReference type="Pfam" id="PF09983"/>
    </source>
</evidence>
<dbReference type="RefSeq" id="WP_184819418.1">
    <property type="nucleotide sequence ID" value="NZ_JACHMM010000001.1"/>
</dbReference>
<dbReference type="InterPro" id="IPR014544">
    <property type="entry name" value="UCP028408"/>
</dbReference>
<feature type="domain" description="DUF3322" evidence="2">
    <location>
        <begin position="7"/>
        <end position="189"/>
    </location>
</feature>
<evidence type="ECO:0000313" key="4">
    <source>
        <dbReference type="Proteomes" id="UP000542813"/>
    </source>
</evidence>
<dbReference type="InterPro" id="IPR024537">
    <property type="entry name" value="DUF3322"/>
</dbReference>
<dbReference type="Pfam" id="PF09983">
    <property type="entry name" value="JetD_C"/>
    <property type="match status" value="1"/>
</dbReference>
<dbReference type="PIRSF" id="PIRSF028408">
    <property type="entry name" value="UCP028408"/>
    <property type="match status" value="1"/>
</dbReference>
<sequence>MTSWTTPDDVERKLRRRWESGGPLRAFAEDVSWEPVGVLLRGPTAGEVAAGLDQVQAWVRVWQRVGGRLGRLEYRRVGGRLVGTNELPARLWVDSYDGLWSAVGAEKQVRRFTELVAAARTSTPRLVEWMLGHPLRVLELESEWPAITRTIQWIDVGSDHGRYLRQIDVPGVDTKFIERHRIVLATLLDHQLDVNRIDLSKPRADFAGRYGFLRRPRYARLRSLTPGRALVDGYGELMFRTDELARRPLPGATVYVIENETTYLAFPAVDDALALFGGGYAVSVLESLSWLSERDVVYWGDIDTHGFAILDRLRRHFPQVRSMLMDRATLLAHEGQWVTEEAQHVAHLENLRPDETDLYSDLVEDVLGPSIRLEQERIWYPLIERAIAAAATGVNR</sequence>
<protein>
    <recommendedName>
        <fullName evidence="5">DUF3322 and DUF2220 domain-containing protein</fullName>
    </recommendedName>
</protein>
<proteinExistence type="predicted"/>
<organism evidence="3 4">
    <name type="scientific">Jiangella mangrovi</name>
    <dbReference type="NCBI Taxonomy" id="1524084"/>
    <lineage>
        <taxon>Bacteria</taxon>
        <taxon>Bacillati</taxon>
        <taxon>Actinomycetota</taxon>
        <taxon>Actinomycetes</taxon>
        <taxon>Jiangellales</taxon>
        <taxon>Jiangellaceae</taxon>
        <taxon>Jiangella</taxon>
    </lineage>
</organism>
<keyword evidence="4" id="KW-1185">Reference proteome</keyword>
<reference evidence="3 4" key="1">
    <citation type="submission" date="2020-08" db="EMBL/GenBank/DDBJ databases">
        <title>Sequencing the genomes of 1000 actinobacteria strains.</title>
        <authorList>
            <person name="Klenk H.-P."/>
        </authorList>
    </citation>
    <scope>NUCLEOTIDE SEQUENCE [LARGE SCALE GENOMIC DNA]</scope>
    <source>
        <strain evidence="3 4">DSM 102122</strain>
    </source>
</reference>